<feature type="region of interest" description="Disordered" evidence="1">
    <location>
        <begin position="82"/>
        <end position="103"/>
    </location>
</feature>
<dbReference type="Proteomes" id="UP000019116">
    <property type="component" value="Chromosome 6A"/>
</dbReference>
<feature type="compositionally biased region" description="Low complexity" evidence="1">
    <location>
        <begin position="55"/>
        <end position="66"/>
    </location>
</feature>
<dbReference type="Gramene" id="TraesRN6A0100145100.1">
    <property type="protein sequence ID" value="TraesRN6A0100145100.1"/>
    <property type="gene ID" value="TraesRN6A0100145100"/>
</dbReference>
<sequence>MELQPVRGRSPVRQGSPRAARRRSQASLTPPVSPPLSPTSVLPRRALSRREEARATATPLAAPSSEMLRLCSPTSLLPPLSPVKPPGFEASPTPPLISVGPLLRTPSPVRHRRAAADLQPAGVGLALLFEERQEPLLPSPASTPPRPPAARRKTLAGVNIVRTSAGLSLHRAGARLKAAGKSRMPPAPAAKAAEILVCRSLGIVKDGEDITTAALDVFAERFKEKLPQEVISAMRDLFKLDDVQATDVEDALIQHGGAGAMDVERMEDAAAALQAFN</sequence>
<reference evidence="2" key="1">
    <citation type="submission" date="2018-08" db="EMBL/GenBank/DDBJ databases">
        <authorList>
            <person name="Rossello M."/>
        </authorList>
    </citation>
    <scope>NUCLEOTIDE SEQUENCE [LARGE SCALE GENOMIC DNA]</scope>
    <source>
        <strain evidence="2">cv. Chinese Spring</strain>
    </source>
</reference>
<dbReference type="EnsemblPlants" id="TraesCS6A02G080000.1">
    <property type="protein sequence ID" value="TraesCS6A02G080000.1.cds1"/>
    <property type="gene ID" value="TraesCS6A02G080000"/>
</dbReference>
<evidence type="ECO:0000313" key="2">
    <source>
        <dbReference type="EnsemblPlants" id="TraesCS6A02G080000.1.cds1"/>
    </source>
</evidence>
<protein>
    <submittedName>
        <fullName evidence="2">Uncharacterized protein</fullName>
    </submittedName>
</protein>
<dbReference type="Gramene" id="TraesCS6A03G0181800.1">
    <property type="protein sequence ID" value="TraesCS6A03G0181800.1.CDS1"/>
    <property type="gene ID" value="TraesCS6A03G0181800"/>
</dbReference>
<dbReference type="AlphaFoldDB" id="A0A3B6NL01"/>
<dbReference type="Gramene" id="TraesWEE_scaffold_042120_01G000200.1">
    <property type="protein sequence ID" value="TraesWEE_scaffold_042120_01G000200.1"/>
    <property type="gene ID" value="TraesWEE_scaffold_042120_01G000200"/>
</dbReference>
<keyword evidence="3" id="KW-1185">Reference proteome</keyword>
<reference evidence="2" key="2">
    <citation type="submission" date="2018-10" db="UniProtKB">
        <authorList>
            <consortium name="EnsemblPlants"/>
        </authorList>
    </citation>
    <scope>IDENTIFICATION</scope>
</reference>
<accession>A0A3B6NL01</accession>
<dbReference type="Gramene" id="TraesCAD_scaffold_002166_01G000500.1">
    <property type="protein sequence ID" value="TraesCAD_scaffold_002166_01G000500.1"/>
    <property type="gene ID" value="TraesCAD_scaffold_002166_01G000500"/>
</dbReference>
<feature type="region of interest" description="Disordered" evidence="1">
    <location>
        <begin position="1"/>
        <end position="66"/>
    </location>
</feature>
<organism evidence="2">
    <name type="scientific">Triticum aestivum</name>
    <name type="common">Wheat</name>
    <dbReference type="NCBI Taxonomy" id="4565"/>
    <lineage>
        <taxon>Eukaryota</taxon>
        <taxon>Viridiplantae</taxon>
        <taxon>Streptophyta</taxon>
        <taxon>Embryophyta</taxon>
        <taxon>Tracheophyta</taxon>
        <taxon>Spermatophyta</taxon>
        <taxon>Magnoliopsida</taxon>
        <taxon>Liliopsida</taxon>
        <taxon>Poales</taxon>
        <taxon>Poaceae</taxon>
        <taxon>BOP clade</taxon>
        <taxon>Pooideae</taxon>
        <taxon>Triticodae</taxon>
        <taxon>Triticeae</taxon>
        <taxon>Triticinae</taxon>
        <taxon>Triticum</taxon>
    </lineage>
</organism>
<evidence type="ECO:0000256" key="1">
    <source>
        <dbReference type="SAM" id="MobiDB-lite"/>
    </source>
</evidence>
<dbReference type="Gramene" id="TraesCS6A02G080000.1">
    <property type="protein sequence ID" value="TraesCS6A02G080000.1.cds1"/>
    <property type="gene ID" value="TraesCS6A02G080000"/>
</dbReference>
<proteinExistence type="predicted"/>
<dbReference type="OMA" id="FEERQEP"/>
<evidence type="ECO:0000313" key="3">
    <source>
        <dbReference type="Proteomes" id="UP000019116"/>
    </source>
</evidence>
<name>A0A3B6NL01_WHEAT</name>